<evidence type="ECO:0000313" key="4">
    <source>
        <dbReference type="Proteomes" id="UP000597989"/>
    </source>
</evidence>
<keyword evidence="1" id="KW-0472">Membrane</keyword>
<evidence type="ECO:0000313" key="5">
    <source>
        <dbReference type="Proteomes" id="UP001500220"/>
    </source>
</evidence>
<accession>A0A917JUL3</accession>
<proteinExistence type="predicted"/>
<sequence>MAAARDQAGTPPADEEIVHRTVPALAPGTELIGRYQGSGYREAPYLARRADGQILQLTPLLYRIAAGLDGRSSYERFAERLSGEYGRDITAGQVFFLVEERLRRAGILADDPASGQVAVAFPKGRDRLLALRFRVALVPERVVSVIARVFQPLFWPPVVVVSLAAFVLTQLWLAAHDVVDQAIAGAQALLQRPEQILLVLGVLVVAGAFHECGHVAACRYGGARPGAMGVGIYLVWPAMYSTVTDSYRLDRIGRLRTDLGGIYFNVLALLALIAAYAASGQPWLLAAALAWQATTIWQFLPSIRLDGYYVLSDLVGVPDLFDRMGPVLRSLLPGRPPHPRVRELKPWVRRVITIWVLLVIPFQAYWLVFFLIIAPQVLPVVWDALILHWHSAGGAARAGDAAATAVHVLRMFLLVLPWAGITLIFATLGRRLVRAVRSWRARRASS</sequence>
<evidence type="ECO:0000313" key="2">
    <source>
        <dbReference type="EMBL" id="GAA0503920.1"/>
    </source>
</evidence>
<feature type="transmembrane region" description="Helical" evidence="1">
    <location>
        <begin position="196"/>
        <end position="217"/>
    </location>
</feature>
<reference evidence="3" key="3">
    <citation type="submission" date="2020-09" db="EMBL/GenBank/DDBJ databases">
        <authorList>
            <person name="Sun Q."/>
            <person name="Zhou Y."/>
        </authorList>
    </citation>
    <scope>NUCLEOTIDE SEQUENCE</scope>
    <source>
        <strain evidence="3">CGMCC 4.7206</strain>
    </source>
</reference>
<keyword evidence="1" id="KW-0812">Transmembrane</keyword>
<feature type="transmembrane region" description="Helical" evidence="1">
    <location>
        <begin position="223"/>
        <end position="243"/>
    </location>
</feature>
<evidence type="ECO:0000313" key="3">
    <source>
        <dbReference type="EMBL" id="GGI87502.1"/>
    </source>
</evidence>
<feature type="transmembrane region" description="Helical" evidence="1">
    <location>
        <begin position="153"/>
        <end position="175"/>
    </location>
</feature>
<dbReference type="AlphaFoldDB" id="A0A917JUL3"/>
<reference evidence="2 5" key="2">
    <citation type="journal article" date="2019" name="Int. J. Syst. Evol. Microbiol.">
        <title>The Global Catalogue of Microorganisms (GCM) 10K type strain sequencing project: providing services to taxonomists for standard genome sequencing and annotation.</title>
        <authorList>
            <consortium name="The Broad Institute Genomics Platform"/>
            <consortium name="The Broad Institute Genome Sequencing Center for Infectious Disease"/>
            <person name="Wu L."/>
            <person name="Ma J."/>
        </authorList>
    </citation>
    <scope>NUCLEOTIDE SEQUENCE [LARGE SCALE GENOMIC DNA]</scope>
    <source>
        <strain evidence="2 5">JCM 10664</strain>
    </source>
</reference>
<feature type="transmembrane region" description="Helical" evidence="1">
    <location>
        <begin position="255"/>
        <end position="277"/>
    </location>
</feature>
<organism evidence="3 4">
    <name type="scientific">Saccharopolyspora thermophila</name>
    <dbReference type="NCBI Taxonomy" id="89367"/>
    <lineage>
        <taxon>Bacteria</taxon>
        <taxon>Bacillati</taxon>
        <taxon>Actinomycetota</taxon>
        <taxon>Actinomycetes</taxon>
        <taxon>Pseudonocardiales</taxon>
        <taxon>Pseudonocardiaceae</taxon>
        <taxon>Saccharopolyspora</taxon>
    </lineage>
</organism>
<keyword evidence="5" id="KW-1185">Reference proteome</keyword>
<protein>
    <recommendedName>
        <fullName evidence="6">Peptide zinc metalloprotease protein</fullName>
    </recommendedName>
</protein>
<comment type="caution">
    <text evidence="3">The sequence shown here is derived from an EMBL/GenBank/DDBJ whole genome shotgun (WGS) entry which is preliminary data.</text>
</comment>
<keyword evidence="1" id="KW-1133">Transmembrane helix</keyword>
<gene>
    <name evidence="2" type="ORF">GCM10009545_02070</name>
    <name evidence="3" type="ORF">GCM10011581_25780</name>
</gene>
<dbReference type="Proteomes" id="UP000597989">
    <property type="component" value="Unassembled WGS sequence"/>
</dbReference>
<reference evidence="3 4" key="1">
    <citation type="journal article" date="2014" name="Int. J. Syst. Evol. Microbiol.">
        <title>Complete genome sequence of Corynebacterium casei LMG S-19264T (=DSM 44701T), isolated from a smear-ripened cheese.</title>
        <authorList>
            <consortium name="US DOE Joint Genome Institute (JGI-PGF)"/>
            <person name="Walter F."/>
            <person name="Albersmeier A."/>
            <person name="Kalinowski J."/>
            <person name="Ruckert C."/>
        </authorList>
    </citation>
    <scope>NUCLEOTIDE SEQUENCE [LARGE SCALE GENOMIC DNA]</scope>
    <source>
        <strain evidence="3 4">CGMCC 4.7206</strain>
    </source>
</reference>
<reference evidence="2" key="4">
    <citation type="submission" date="2023-12" db="EMBL/GenBank/DDBJ databases">
        <authorList>
            <person name="Sun Q."/>
            <person name="Inoue M."/>
        </authorList>
    </citation>
    <scope>NUCLEOTIDE SEQUENCE</scope>
    <source>
        <strain evidence="2">JCM 10664</strain>
    </source>
</reference>
<dbReference type="Proteomes" id="UP001500220">
    <property type="component" value="Unassembled WGS sequence"/>
</dbReference>
<evidence type="ECO:0008006" key="6">
    <source>
        <dbReference type="Google" id="ProtNLM"/>
    </source>
</evidence>
<feature type="transmembrane region" description="Helical" evidence="1">
    <location>
        <begin position="352"/>
        <end position="374"/>
    </location>
</feature>
<dbReference type="EMBL" id="BAAAHC010000001">
    <property type="protein sequence ID" value="GAA0503920.1"/>
    <property type="molecule type" value="Genomic_DNA"/>
</dbReference>
<feature type="transmembrane region" description="Helical" evidence="1">
    <location>
        <begin position="411"/>
        <end position="433"/>
    </location>
</feature>
<dbReference type="RefSeq" id="WP_188987593.1">
    <property type="nucleotide sequence ID" value="NZ_BAAAHC010000001.1"/>
</dbReference>
<evidence type="ECO:0000256" key="1">
    <source>
        <dbReference type="SAM" id="Phobius"/>
    </source>
</evidence>
<name>A0A917JUL3_9PSEU</name>
<dbReference type="EMBL" id="BMMT01000008">
    <property type="protein sequence ID" value="GGI87502.1"/>
    <property type="molecule type" value="Genomic_DNA"/>
</dbReference>